<proteinExistence type="predicted"/>
<accession>A0A7S1UMX7</accession>
<name>A0A7S1UMX7_9STRA</name>
<evidence type="ECO:0000313" key="2">
    <source>
        <dbReference type="EMBL" id="CAD9273111.1"/>
    </source>
</evidence>
<evidence type="ECO:0000256" key="1">
    <source>
        <dbReference type="SAM" id="SignalP"/>
    </source>
</evidence>
<feature type="signal peptide" evidence="1">
    <location>
        <begin position="1"/>
        <end position="19"/>
    </location>
</feature>
<keyword evidence="1" id="KW-0732">Signal</keyword>
<feature type="chain" id="PRO_5031102482" evidence="1">
    <location>
        <begin position="20"/>
        <end position="230"/>
    </location>
</feature>
<sequence length="230" mass="26073">MRRSYCLLMVLKAVGNSSAFLYSYSGQLCARPESRARTSVYQSVTFNSLKKDVSQLETSVVLRGTCVEDLHDQSRTSSDESQQSHRSCSAMSYFPDLASTQGWRVPKAHFISCPTPSQAPDFISNQGSKYWLSGDQVIRSSDHWSGQHGVGRIRNSVWTIDRKQESRSEFLSGTCHYKDVPMGLNKDASTKKGIKEKKWKRRKQRKLYFKMRDQAMRAAAAKKDSDPLSP</sequence>
<dbReference type="AlphaFoldDB" id="A0A7S1UMX7"/>
<gene>
    <name evidence="2" type="ORF">GOCE00092_LOCUS2018</name>
</gene>
<protein>
    <submittedName>
        <fullName evidence="2">Uncharacterized protein</fullName>
    </submittedName>
</protein>
<organism evidence="2">
    <name type="scientific">Grammatophora oceanica</name>
    <dbReference type="NCBI Taxonomy" id="210454"/>
    <lineage>
        <taxon>Eukaryota</taxon>
        <taxon>Sar</taxon>
        <taxon>Stramenopiles</taxon>
        <taxon>Ochrophyta</taxon>
        <taxon>Bacillariophyta</taxon>
        <taxon>Fragilariophyceae</taxon>
        <taxon>Fragilariophycidae</taxon>
        <taxon>Rhabdonematales</taxon>
        <taxon>Grammatophoraceae</taxon>
        <taxon>Grammatophora</taxon>
    </lineage>
</organism>
<reference evidence="2" key="1">
    <citation type="submission" date="2021-01" db="EMBL/GenBank/DDBJ databases">
        <authorList>
            <person name="Corre E."/>
            <person name="Pelletier E."/>
            <person name="Niang G."/>
            <person name="Scheremetjew M."/>
            <person name="Finn R."/>
            <person name="Kale V."/>
            <person name="Holt S."/>
            <person name="Cochrane G."/>
            <person name="Meng A."/>
            <person name="Brown T."/>
            <person name="Cohen L."/>
        </authorList>
    </citation>
    <scope>NUCLEOTIDE SEQUENCE</scope>
    <source>
        <strain evidence="2">CCMP 410</strain>
    </source>
</reference>
<dbReference type="EMBL" id="HBGK01003786">
    <property type="protein sequence ID" value="CAD9273111.1"/>
    <property type="molecule type" value="Transcribed_RNA"/>
</dbReference>